<dbReference type="FunFam" id="2.160.10.10:FF:000025">
    <property type="entry name" value="Hexapeptide-repeat containing-acetyltransferase"/>
    <property type="match status" value="1"/>
</dbReference>
<evidence type="ECO:0000313" key="6">
    <source>
        <dbReference type="Proteomes" id="UP000078387"/>
    </source>
</evidence>
<name>A0A5K1UV11_ENTHI</name>
<dbReference type="InterPro" id="IPR001451">
    <property type="entry name" value="Hexapep"/>
</dbReference>
<dbReference type="Gene3D" id="2.160.10.10">
    <property type="entry name" value="Hexapeptide repeat proteins"/>
    <property type="match status" value="1"/>
</dbReference>
<dbReference type="Pfam" id="PF12464">
    <property type="entry name" value="Mac"/>
    <property type="match status" value="1"/>
</dbReference>
<dbReference type="OMA" id="GSPCRVK"/>
<dbReference type="EMBL" id="BDEQ01000001">
    <property type="protein sequence ID" value="GAT94480.1"/>
    <property type="molecule type" value="Genomic_DNA"/>
</dbReference>
<comment type="similarity">
    <text evidence="1">Belongs to the transferase hexapeptide repeat family.</text>
</comment>
<dbReference type="InterPro" id="IPR051159">
    <property type="entry name" value="Hexapeptide_acetyltransf"/>
</dbReference>
<dbReference type="Pfam" id="PF00132">
    <property type="entry name" value="Hexapep"/>
    <property type="match status" value="1"/>
</dbReference>
<keyword evidence="2 5" id="KW-0808">Transferase</keyword>
<feature type="domain" description="Maltose/galactoside acetyltransferase" evidence="4">
    <location>
        <begin position="9"/>
        <end position="61"/>
    </location>
</feature>
<dbReference type="VEuPathDB" id="AmoebaDB:EHI7A_081860"/>
<dbReference type="VEuPathDB" id="AmoebaDB:EHI8A_114670"/>
<dbReference type="SMART" id="SM01266">
    <property type="entry name" value="Mac"/>
    <property type="match status" value="1"/>
</dbReference>
<evidence type="ECO:0000256" key="2">
    <source>
        <dbReference type="ARBA" id="ARBA00022679"/>
    </source>
</evidence>
<sequence>MATPTFDERSLMLNGKLYDSTVPELAHDRESCCEKIIDFNCERNAQKRLEMLKDIVGSLGENSCILPPFRCDYGKYISVGHDTFINYNLTVLDANYVKIGNHVLIGPNVQLISATHPTDPLIRNSLVEYGLPIVIKDGAWIGAGATILPGITIGENSVVGAASVVTHDVPDNTVVAGNPARIIRKVSEHPGWTREQRDVPLN</sequence>
<evidence type="ECO:0000256" key="1">
    <source>
        <dbReference type="ARBA" id="ARBA00007274"/>
    </source>
</evidence>
<dbReference type="CDD" id="cd03357">
    <property type="entry name" value="LbH_MAT_GAT"/>
    <property type="match status" value="1"/>
</dbReference>
<dbReference type="InterPro" id="IPR018357">
    <property type="entry name" value="Hexapep_transf_CS"/>
</dbReference>
<dbReference type="PROSITE" id="PS00101">
    <property type="entry name" value="HEXAPEP_TRANSFERASES"/>
    <property type="match status" value="1"/>
</dbReference>
<gene>
    <name evidence="5" type="ORF">CL6EHI_134640</name>
</gene>
<evidence type="ECO:0000256" key="3">
    <source>
        <dbReference type="ARBA" id="ARBA00023315"/>
    </source>
</evidence>
<dbReference type="VEuPathDB" id="AmoebaDB:EHI_134640"/>
<dbReference type="Proteomes" id="UP000078387">
    <property type="component" value="Unassembled WGS sequence"/>
</dbReference>
<dbReference type="VEuPathDB" id="AmoebaDB:EHI5A_015550"/>
<comment type="caution">
    <text evidence="5">The sequence shown here is derived from an EMBL/GenBank/DDBJ whole genome shotgun (WGS) entry which is preliminary data.</text>
</comment>
<evidence type="ECO:0000259" key="4">
    <source>
        <dbReference type="SMART" id="SM01266"/>
    </source>
</evidence>
<dbReference type="SUPFAM" id="SSF51161">
    <property type="entry name" value="Trimeric LpxA-like enzymes"/>
    <property type="match status" value="1"/>
</dbReference>
<dbReference type="GO" id="GO:0016407">
    <property type="term" value="F:acetyltransferase activity"/>
    <property type="evidence" value="ECO:0007669"/>
    <property type="project" value="InterPro"/>
</dbReference>
<keyword evidence="3" id="KW-0012">Acyltransferase</keyword>
<dbReference type="PANTHER" id="PTHR23416">
    <property type="entry name" value="SIALIC ACID SYNTHASE-RELATED"/>
    <property type="match status" value="1"/>
</dbReference>
<dbReference type="VEuPathDB" id="AmoebaDB:KM1_136360"/>
<accession>A0A5K1UV11</accession>
<dbReference type="PANTHER" id="PTHR23416:SF23">
    <property type="entry name" value="ACETYLTRANSFERASE C18B11.09C-RELATED"/>
    <property type="match status" value="1"/>
</dbReference>
<dbReference type="AlphaFoldDB" id="A0A5K1UV11"/>
<dbReference type="InterPro" id="IPR024688">
    <property type="entry name" value="Mac_dom"/>
</dbReference>
<organism evidence="5 6">
    <name type="scientific">Entamoeba histolytica</name>
    <dbReference type="NCBI Taxonomy" id="5759"/>
    <lineage>
        <taxon>Eukaryota</taxon>
        <taxon>Amoebozoa</taxon>
        <taxon>Evosea</taxon>
        <taxon>Archamoebae</taxon>
        <taxon>Mastigamoebida</taxon>
        <taxon>Entamoebidae</taxon>
        <taxon>Entamoeba</taxon>
    </lineage>
</organism>
<dbReference type="GO" id="GO:0008374">
    <property type="term" value="F:O-acyltransferase activity"/>
    <property type="evidence" value="ECO:0007669"/>
    <property type="project" value="TreeGrafter"/>
</dbReference>
<evidence type="ECO:0000313" key="5">
    <source>
        <dbReference type="EMBL" id="GAT94480.1"/>
    </source>
</evidence>
<proteinExistence type="inferred from homology"/>
<reference evidence="5 6" key="1">
    <citation type="submission" date="2016-05" db="EMBL/GenBank/DDBJ databases">
        <title>First whole genome sequencing of Entamoeba histolytica HM1:IMSS-clone-6.</title>
        <authorList>
            <person name="Mukherjee Avik.K."/>
            <person name="Izumyama S."/>
            <person name="Nakada-Tsukui K."/>
            <person name="Nozaki T."/>
        </authorList>
    </citation>
    <scope>NUCLEOTIDE SEQUENCE [LARGE SCALE GENOMIC DNA]</scope>
    <source>
        <strain evidence="5 6">HM1:IMSS clone 6</strain>
    </source>
</reference>
<protein>
    <submittedName>
        <fullName evidence="5">Acetyltransferase putative</fullName>
    </submittedName>
</protein>
<dbReference type="InterPro" id="IPR011004">
    <property type="entry name" value="Trimer_LpxA-like_sf"/>
</dbReference>